<comment type="caution">
    <text evidence="2">The sequence shown here is derived from an EMBL/GenBank/DDBJ whole genome shotgun (WGS) entry which is preliminary data.</text>
</comment>
<dbReference type="InterPro" id="IPR005122">
    <property type="entry name" value="Uracil-DNA_glycosylase-like"/>
</dbReference>
<accession>A0A9D2AQ60</accession>
<gene>
    <name evidence="2" type="ORF">H9982_02645</name>
</gene>
<dbReference type="SUPFAM" id="SSF52141">
    <property type="entry name" value="Uracil-DNA glycosylase-like"/>
    <property type="match status" value="1"/>
</dbReference>
<dbReference type="EMBL" id="DXFB01000071">
    <property type="protein sequence ID" value="HIX45099.1"/>
    <property type="molecule type" value="Genomic_DNA"/>
</dbReference>
<protein>
    <submittedName>
        <fullName evidence="2">Uracil-DNA glycosylase family protein</fullName>
    </submittedName>
</protein>
<dbReference type="Gene3D" id="3.40.470.10">
    <property type="entry name" value="Uracil-DNA glycosylase-like domain"/>
    <property type="match status" value="1"/>
</dbReference>
<feature type="domain" description="Uracil-DNA glycosylase-like" evidence="1">
    <location>
        <begin position="105"/>
        <end position="241"/>
    </location>
</feature>
<dbReference type="Proteomes" id="UP000824246">
    <property type="component" value="Unassembled WGS sequence"/>
</dbReference>
<dbReference type="InterPro" id="IPR036895">
    <property type="entry name" value="Uracil-DNA_glycosylase-like_sf"/>
</dbReference>
<proteinExistence type="predicted"/>
<reference evidence="2" key="1">
    <citation type="journal article" date="2021" name="PeerJ">
        <title>Extensive microbial diversity within the chicken gut microbiome revealed by metagenomics and culture.</title>
        <authorList>
            <person name="Gilroy R."/>
            <person name="Ravi A."/>
            <person name="Getino M."/>
            <person name="Pursley I."/>
            <person name="Horton D.L."/>
            <person name="Alikhan N.F."/>
            <person name="Baker D."/>
            <person name="Gharbi K."/>
            <person name="Hall N."/>
            <person name="Watson M."/>
            <person name="Adriaenssens E.M."/>
            <person name="Foster-Nyarko E."/>
            <person name="Jarju S."/>
            <person name="Secka A."/>
            <person name="Antonio M."/>
            <person name="Oren A."/>
            <person name="Chaudhuri R.R."/>
            <person name="La Ragione R."/>
            <person name="Hildebrand F."/>
            <person name="Pallen M.J."/>
        </authorList>
    </citation>
    <scope>NUCLEOTIDE SEQUENCE</scope>
    <source>
        <strain evidence="2">ChiHjej12B11-16260</strain>
    </source>
</reference>
<sequence>MKELFCNECSLSYDIPRLVAETLLGVESLYKTALRYKQMRDCYDCTCAEWQQVFTDELKPFREYDDTTSVTIPIGNSPLGADIKALHMGAIGVDLPVWFNMQEDNKCIMIIAQDPLRNNDCYGECFDAVVSTPFGLHGLEHRQNARGGKMADMLVKMLVGVGYGVYLTDANKFFIYDHKITDKFSAAHLKAYAEVLKREIECVRPSAIVCLGRRAEKMCRKFGIQGVLPLPHLSGTARGAMVRRFRRLRECGTTAENIAEVYATEMAGNIK</sequence>
<evidence type="ECO:0000259" key="1">
    <source>
        <dbReference type="Pfam" id="PF03167"/>
    </source>
</evidence>
<dbReference type="AlphaFoldDB" id="A0A9D2AQ60"/>
<organism evidence="2 3">
    <name type="scientific">Candidatus Barnesiella excrementipullorum</name>
    <dbReference type="NCBI Taxonomy" id="2838479"/>
    <lineage>
        <taxon>Bacteria</taxon>
        <taxon>Pseudomonadati</taxon>
        <taxon>Bacteroidota</taxon>
        <taxon>Bacteroidia</taxon>
        <taxon>Bacteroidales</taxon>
        <taxon>Barnesiellaceae</taxon>
        <taxon>Barnesiella</taxon>
    </lineage>
</organism>
<reference evidence="2" key="2">
    <citation type="submission" date="2021-04" db="EMBL/GenBank/DDBJ databases">
        <authorList>
            <person name="Gilroy R."/>
        </authorList>
    </citation>
    <scope>NUCLEOTIDE SEQUENCE</scope>
    <source>
        <strain evidence="2">ChiHjej12B11-16260</strain>
    </source>
</reference>
<dbReference type="Pfam" id="PF03167">
    <property type="entry name" value="UDG"/>
    <property type="match status" value="1"/>
</dbReference>
<evidence type="ECO:0000313" key="3">
    <source>
        <dbReference type="Proteomes" id="UP000824246"/>
    </source>
</evidence>
<evidence type="ECO:0000313" key="2">
    <source>
        <dbReference type="EMBL" id="HIX45099.1"/>
    </source>
</evidence>
<name>A0A9D2AQ60_9BACT</name>